<dbReference type="EMBL" id="QTSX02000026">
    <property type="protein sequence ID" value="KAJ9089864.1"/>
    <property type="molecule type" value="Genomic_DNA"/>
</dbReference>
<comment type="caution">
    <text evidence="1">The sequence shown here is derived from an EMBL/GenBank/DDBJ whole genome shotgun (WGS) entry which is preliminary data.</text>
</comment>
<dbReference type="Proteomes" id="UP001165960">
    <property type="component" value="Unassembled WGS sequence"/>
</dbReference>
<reference evidence="1" key="1">
    <citation type="submission" date="2022-04" db="EMBL/GenBank/DDBJ databases">
        <title>Genome of the entomopathogenic fungus Entomophthora muscae.</title>
        <authorList>
            <person name="Elya C."/>
            <person name="Lovett B.R."/>
            <person name="Lee E."/>
            <person name="Macias A.M."/>
            <person name="Hajek A.E."/>
            <person name="De Bivort B.L."/>
            <person name="Kasson M.T."/>
            <person name="De Fine Licht H.H."/>
            <person name="Stajich J.E."/>
        </authorList>
    </citation>
    <scope>NUCLEOTIDE SEQUENCE</scope>
    <source>
        <strain evidence="1">Berkeley</strain>
    </source>
</reference>
<gene>
    <name evidence="1" type="ORF">DSO57_1008545</name>
</gene>
<evidence type="ECO:0000313" key="2">
    <source>
        <dbReference type="Proteomes" id="UP001165960"/>
    </source>
</evidence>
<protein>
    <submittedName>
        <fullName evidence="1">Uncharacterized protein</fullName>
    </submittedName>
</protein>
<organism evidence="1 2">
    <name type="scientific">Entomophthora muscae</name>
    <dbReference type="NCBI Taxonomy" id="34485"/>
    <lineage>
        <taxon>Eukaryota</taxon>
        <taxon>Fungi</taxon>
        <taxon>Fungi incertae sedis</taxon>
        <taxon>Zoopagomycota</taxon>
        <taxon>Entomophthoromycotina</taxon>
        <taxon>Entomophthoromycetes</taxon>
        <taxon>Entomophthorales</taxon>
        <taxon>Entomophthoraceae</taxon>
        <taxon>Entomophthora</taxon>
    </lineage>
</organism>
<keyword evidence="2" id="KW-1185">Reference proteome</keyword>
<sequence length="186" mass="20042">MKSIKTLLQDMHLTHGVTVVCEIKANSAGTTSCTLHIMTLGLSGKREVSLEAETLSADKSPLPPPDPLSDKESPPLSGPTILHLFHDLSSNSEPEDSDYNESYSYGYSVLAVPKTVSVPYKLCSGKTTTTAHPSLTDAKAMVACPYLAQDGNSNHVEIKNFNTFNVNSGHVDTFNVDTFNVNTIVK</sequence>
<name>A0ACC2USX4_9FUNG</name>
<proteinExistence type="predicted"/>
<evidence type="ECO:0000313" key="1">
    <source>
        <dbReference type="EMBL" id="KAJ9089864.1"/>
    </source>
</evidence>
<accession>A0ACC2USX4</accession>